<evidence type="ECO:0000256" key="1">
    <source>
        <dbReference type="SAM" id="MobiDB-lite"/>
    </source>
</evidence>
<feature type="region of interest" description="Disordered" evidence="1">
    <location>
        <begin position="1"/>
        <end position="90"/>
    </location>
</feature>
<sequence length="341" mass="36684">MVGDGCVADSKDSGTASSEDGDRPPHQGLDTASEWSESRPDSGPDSPECLFERPPHLLHPAYHLQHHGAAGGRLPPSATTTPPPPAKPRIWSLADMASKESEPPAPASSAFYTAGKLMSPLATRSVLHPHHLHHPAVAYARPAPHDLYRSFYGSAGHLVAAAAAAGGSAADASLLETYSRTFGGAAAATRSPPCCPRRRARRPSGAARSGSPSPRRRRRRRRRPAARSSWRPPPTASTRRRTRPDRSSAGPRGKSAPSPLISSRPPDPPSQHIGTSMSRVTALFITGRVVHIFVVPARTDTRRQRDITTESVFKTGSLSVCIDVPFRYDMTVVVVRNTMRR</sequence>
<dbReference type="EMBL" id="JARBHB010000001">
    <property type="protein sequence ID" value="KAJ8897851.1"/>
    <property type="molecule type" value="Genomic_DNA"/>
</dbReference>
<dbReference type="InterPro" id="IPR003893">
    <property type="entry name" value="Iroquois_homeo"/>
</dbReference>
<organism evidence="3 4">
    <name type="scientific">Dryococelus australis</name>
    <dbReference type="NCBI Taxonomy" id="614101"/>
    <lineage>
        <taxon>Eukaryota</taxon>
        <taxon>Metazoa</taxon>
        <taxon>Ecdysozoa</taxon>
        <taxon>Arthropoda</taxon>
        <taxon>Hexapoda</taxon>
        <taxon>Insecta</taxon>
        <taxon>Pterygota</taxon>
        <taxon>Neoptera</taxon>
        <taxon>Polyneoptera</taxon>
        <taxon>Phasmatodea</taxon>
        <taxon>Verophasmatodea</taxon>
        <taxon>Anareolatae</taxon>
        <taxon>Phasmatidae</taxon>
        <taxon>Eurycanthinae</taxon>
        <taxon>Dryococelus</taxon>
    </lineage>
</organism>
<name>A0ABQ9IMG6_9NEOP</name>
<evidence type="ECO:0000313" key="4">
    <source>
        <dbReference type="Proteomes" id="UP001159363"/>
    </source>
</evidence>
<feature type="region of interest" description="Disordered" evidence="1">
    <location>
        <begin position="185"/>
        <end position="274"/>
    </location>
</feature>
<accession>A0ABQ9IMG6</accession>
<evidence type="ECO:0000313" key="3">
    <source>
        <dbReference type="EMBL" id="KAJ8897851.1"/>
    </source>
</evidence>
<proteinExistence type="predicted"/>
<dbReference type="Proteomes" id="UP001159363">
    <property type="component" value="Chromosome 1"/>
</dbReference>
<evidence type="ECO:0000259" key="2">
    <source>
        <dbReference type="SMART" id="SM00548"/>
    </source>
</evidence>
<comment type="caution">
    <text evidence="3">The sequence shown here is derived from an EMBL/GenBank/DDBJ whole genome shotgun (WGS) entry which is preliminary data.</text>
</comment>
<dbReference type="SMART" id="SM00548">
    <property type="entry name" value="IRO"/>
    <property type="match status" value="1"/>
</dbReference>
<reference evidence="3 4" key="1">
    <citation type="submission" date="2023-02" db="EMBL/GenBank/DDBJ databases">
        <title>LHISI_Scaffold_Assembly.</title>
        <authorList>
            <person name="Stuart O.P."/>
            <person name="Cleave R."/>
            <person name="Magrath M.J.L."/>
            <person name="Mikheyev A.S."/>
        </authorList>
    </citation>
    <scope>NUCLEOTIDE SEQUENCE [LARGE SCALE GENOMIC DNA]</scope>
    <source>
        <strain evidence="3">Daus_M_001</strain>
        <tissue evidence="3">Leg muscle</tissue>
    </source>
</reference>
<feature type="compositionally biased region" description="Low complexity" evidence="1">
    <location>
        <begin position="203"/>
        <end position="213"/>
    </location>
</feature>
<feature type="domain" description="Iroquois-class homeodomain protein" evidence="2">
    <location>
        <begin position="83"/>
        <end position="100"/>
    </location>
</feature>
<feature type="compositionally biased region" description="Basic residues" evidence="1">
    <location>
        <begin position="214"/>
        <end position="225"/>
    </location>
</feature>
<protein>
    <recommendedName>
        <fullName evidence="2">Iroquois-class homeodomain protein domain-containing protein</fullName>
    </recommendedName>
</protein>
<gene>
    <name evidence="3" type="ORF">PR048_003204</name>
</gene>
<keyword evidence="4" id="KW-1185">Reference proteome</keyword>